<dbReference type="PANTHER" id="PTHR43133">
    <property type="entry name" value="RNA POLYMERASE ECF-TYPE SIGMA FACTO"/>
    <property type="match status" value="1"/>
</dbReference>
<dbReference type="Proteomes" id="UP000315440">
    <property type="component" value="Unassembled WGS sequence"/>
</dbReference>
<dbReference type="RefSeq" id="WP_231993633.1">
    <property type="nucleotide sequence ID" value="NZ_SJPQ01000002.1"/>
</dbReference>
<dbReference type="GO" id="GO:0006352">
    <property type="term" value="P:DNA-templated transcription initiation"/>
    <property type="evidence" value="ECO:0007669"/>
    <property type="project" value="InterPro"/>
</dbReference>
<dbReference type="Gene3D" id="1.10.1740.10">
    <property type="match status" value="1"/>
</dbReference>
<dbReference type="SUPFAM" id="SSF88659">
    <property type="entry name" value="Sigma3 and sigma4 domains of RNA polymerase sigma factors"/>
    <property type="match status" value="1"/>
</dbReference>
<dbReference type="CDD" id="cd06171">
    <property type="entry name" value="Sigma70_r4"/>
    <property type="match status" value="1"/>
</dbReference>
<dbReference type="NCBIfam" id="TIGR02937">
    <property type="entry name" value="sigma70-ECF"/>
    <property type="match status" value="1"/>
</dbReference>
<reference evidence="9 10" key="1">
    <citation type="submission" date="2019-02" db="EMBL/GenBank/DDBJ databases">
        <title>Deep-cultivation of Planctomycetes and their phenomic and genomic characterization uncovers novel biology.</title>
        <authorList>
            <person name="Wiegand S."/>
            <person name="Jogler M."/>
            <person name="Boedeker C."/>
            <person name="Pinto D."/>
            <person name="Vollmers J."/>
            <person name="Rivas-Marin E."/>
            <person name="Kohn T."/>
            <person name="Peeters S.H."/>
            <person name="Heuer A."/>
            <person name="Rast P."/>
            <person name="Oberbeckmann S."/>
            <person name="Bunk B."/>
            <person name="Jeske O."/>
            <person name="Meyerdierks A."/>
            <person name="Storesund J.E."/>
            <person name="Kallscheuer N."/>
            <person name="Luecker S."/>
            <person name="Lage O.M."/>
            <person name="Pohl T."/>
            <person name="Merkel B.J."/>
            <person name="Hornburger P."/>
            <person name="Mueller R.-W."/>
            <person name="Bruemmer F."/>
            <person name="Labrenz M."/>
            <person name="Spormann A.M."/>
            <person name="Op Den Camp H."/>
            <person name="Overmann J."/>
            <person name="Amann R."/>
            <person name="Jetten M.S.M."/>
            <person name="Mascher T."/>
            <person name="Medema M.H."/>
            <person name="Devos D.P."/>
            <person name="Kaster A.-K."/>
            <person name="Ovreas L."/>
            <person name="Rohde M."/>
            <person name="Galperin M.Y."/>
            <person name="Jogler C."/>
        </authorList>
    </citation>
    <scope>NUCLEOTIDE SEQUENCE [LARGE SCALE GENOMIC DNA]</scope>
    <source>
        <strain evidence="9 10">Mal64</strain>
    </source>
</reference>
<dbReference type="PANTHER" id="PTHR43133:SF51">
    <property type="entry name" value="RNA POLYMERASE SIGMA FACTOR"/>
    <property type="match status" value="1"/>
</dbReference>
<keyword evidence="2 6" id="KW-0805">Transcription regulation</keyword>
<protein>
    <recommendedName>
        <fullName evidence="6">RNA polymerase sigma factor</fullName>
    </recommendedName>
</protein>
<dbReference type="InterPro" id="IPR013324">
    <property type="entry name" value="RNA_pol_sigma_r3/r4-like"/>
</dbReference>
<dbReference type="GO" id="GO:0003677">
    <property type="term" value="F:DNA binding"/>
    <property type="evidence" value="ECO:0007669"/>
    <property type="project" value="UniProtKB-KW"/>
</dbReference>
<dbReference type="InterPro" id="IPR007627">
    <property type="entry name" value="RNA_pol_sigma70_r2"/>
</dbReference>
<evidence type="ECO:0000256" key="5">
    <source>
        <dbReference type="ARBA" id="ARBA00023163"/>
    </source>
</evidence>
<feature type="domain" description="RNA polymerase sigma-70 region 2" evidence="7">
    <location>
        <begin position="32"/>
        <end position="98"/>
    </location>
</feature>
<comment type="caution">
    <text evidence="9">The sequence shown here is derived from an EMBL/GenBank/DDBJ whole genome shotgun (WGS) entry which is preliminary data.</text>
</comment>
<proteinExistence type="inferred from homology"/>
<accession>A0A5C5ZL79</accession>
<dbReference type="Pfam" id="PF04542">
    <property type="entry name" value="Sigma70_r2"/>
    <property type="match status" value="1"/>
</dbReference>
<evidence type="ECO:0000256" key="6">
    <source>
        <dbReference type="RuleBase" id="RU000716"/>
    </source>
</evidence>
<organism evidence="9 10">
    <name type="scientific">Pseudobythopirellula maris</name>
    <dbReference type="NCBI Taxonomy" id="2527991"/>
    <lineage>
        <taxon>Bacteria</taxon>
        <taxon>Pseudomonadati</taxon>
        <taxon>Planctomycetota</taxon>
        <taxon>Planctomycetia</taxon>
        <taxon>Pirellulales</taxon>
        <taxon>Lacipirellulaceae</taxon>
        <taxon>Pseudobythopirellula</taxon>
    </lineage>
</organism>
<evidence type="ECO:0000256" key="2">
    <source>
        <dbReference type="ARBA" id="ARBA00023015"/>
    </source>
</evidence>
<evidence type="ECO:0000259" key="8">
    <source>
        <dbReference type="Pfam" id="PF08281"/>
    </source>
</evidence>
<dbReference type="GO" id="GO:0016987">
    <property type="term" value="F:sigma factor activity"/>
    <property type="evidence" value="ECO:0007669"/>
    <property type="project" value="UniProtKB-KW"/>
</dbReference>
<keyword evidence="10" id="KW-1185">Reference proteome</keyword>
<evidence type="ECO:0000259" key="7">
    <source>
        <dbReference type="Pfam" id="PF04542"/>
    </source>
</evidence>
<keyword evidence="4 6" id="KW-0238">DNA-binding</keyword>
<dbReference type="Gene3D" id="1.10.10.10">
    <property type="entry name" value="Winged helix-like DNA-binding domain superfamily/Winged helix DNA-binding domain"/>
    <property type="match status" value="1"/>
</dbReference>
<feature type="domain" description="RNA polymerase sigma factor 70 region 4 type 2" evidence="8">
    <location>
        <begin position="132"/>
        <end position="184"/>
    </location>
</feature>
<dbReference type="InterPro" id="IPR014284">
    <property type="entry name" value="RNA_pol_sigma-70_dom"/>
</dbReference>
<dbReference type="EMBL" id="SJPQ01000002">
    <property type="protein sequence ID" value="TWT88194.1"/>
    <property type="molecule type" value="Genomic_DNA"/>
</dbReference>
<gene>
    <name evidence="9" type="primary">sigW_2</name>
    <name evidence="9" type="ORF">Mal64_16730</name>
</gene>
<dbReference type="InterPro" id="IPR000838">
    <property type="entry name" value="RNA_pol_sigma70_ECF_CS"/>
</dbReference>
<dbReference type="SUPFAM" id="SSF88946">
    <property type="entry name" value="Sigma2 domain of RNA polymerase sigma factors"/>
    <property type="match status" value="1"/>
</dbReference>
<evidence type="ECO:0000256" key="1">
    <source>
        <dbReference type="ARBA" id="ARBA00010641"/>
    </source>
</evidence>
<sequence length="199" mass="22373">MVATPRTADGQPDDGPLIDATLAGDSEAYGNLVRRHQERLFQSLLRITGSAEEAEDVAQEAFVQAFVKLETFQRTARFYTWLYRIAFNLAVSKSRKRRPRVSLSVVQEASGLEPIDEGCAPDAPLAQGERAELLREAIAEMADDHREVLLLREFEGCDYQQIAEALSVPVGTVRSRLFRARMHLREKLAPLLQEDMESD</sequence>
<dbReference type="InterPro" id="IPR039425">
    <property type="entry name" value="RNA_pol_sigma-70-like"/>
</dbReference>
<dbReference type="AlphaFoldDB" id="A0A5C5ZL79"/>
<keyword evidence="3 6" id="KW-0731">Sigma factor</keyword>
<keyword evidence="5 6" id="KW-0804">Transcription</keyword>
<dbReference type="InterPro" id="IPR013249">
    <property type="entry name" value="RNA_pol_sigma70_r4_t2"/>
</dbReference>
<evidence type="ECO:0000313" key="9">
    <source>
        <dbReference type="EMBL" id="TWT88194.1"/>
    </source>
</evidence>
<evidence type="ECO:0000256" key="4">
    <source>
        <dbReference type="ARBA" id="ARBA00023125"/>
    </source>
</evidence>
<evidence type="ECO:0000313" key="10">
    <source>
        <dbReference type="Proteomes" id="UP000315440"/>
    </source>
</evidence>
<comment type="similarity">
    <text evidence="1 6">Belongs to the sigma-70 factor family. ECF subfamily.</text>
</comment>
<dbReference type="PROSITE" id="PS01063">
    <property type="entry name" value="SIGMA70_ECF"/>
    <property type="match status" value="1"/>
</dbReference>
<dbReference type="InterPro" id="IPR036388">
    <property type="entry name" value="WH-like_DNA-bd_sf"/>
</dbReference>
<evidence type="ECO:0000256" key="3">
    <source>
        <dbReference type="ARBA" id="ARBA00023082"/>
    </source>
</evidence>
<dbReference type="Pfam" id="PF08281">
    <property type="entry name" value="Sigma70_r4_2"/>
    <property type="match status" value="1"/>
</dbReference>
<name>A0A5C5ZL79_9BACT</name>
<dbReference type="InterPro" id="IPR013325">
    <property type="entry name" value="RNA_pol_sigma_r2"/>
</dbReference>